<protein>
    <submittedName>
        <fullName evidence="2">EDD domain protein, DegV family</fullName>
    </submittedName>
</protein>
<sequence>MEKIKIIADSTCDLNKEIIKKYDIEVIPLVVNFKEESYLDGVDMDFKGLLKKIDETGMFPVTSQINPMRFLDIYKKYLDEGYKIISLHLSTKMSGTYQSACIARDMLETEDIEIIDGYTVTSGLGCLVLLASLLKDRGLNIKEIKEEIELAKPNIRSKLVFNSLDHLIKGGRLSKTAGFLGNMLGIKLMLCVRDGEMAVTEKIRGSKKALRAIVDYIDEIQVKEGTPVILLNAESEDGYDILKQKLLDKKFDIVECEVGCIVGTHAGPNACGVFFIGDY</sequence>
<dbReference type="AlphaFoldDB" id="A0A1I0ZUL8"/>
<keyword evidence="3" id="KW-1185">Reference proteome</keyword>
<keyword evidence="1" id="KW-0446">Lipid-binding</keyword>
<dbReference type="InterPro" id="IPR043168">
    <property type="entry name" value="DegV_C"/>
</dbReference>
<dbReference type="RefSeq" id="WP_090042185.1">
    <property type="nucleotide sequence ID" value="NZ_FOKI01000024.1"/>
</dbReference>
<proteinExistence type="predicted"/>
<evidence type="ECO:0000256" key="1">
    <source>
        <dbReference type="ARBA" id="ARBA00023121"/>
    </source>
</evidence>
<dbReference type="STRING" id="84698.SAMN04488528_10249"/>
<dbReference type="OrthoDB" id="9780216at2"/>
<dbReference type="EMBL" id="FOKI01000024">
    <property type="protein sequence ID" value="SFB27923.1"/>
    <property type="molecule type" value="Genomic_DNA"/>
</dbReference>
<organism evidence="2 3">
    <name type="scientific">Clostridium frigidicarnis</name>
    <dbReference type="NCBI Taxonomy" id="84698"/>
    <lineage>
        <taxon>Bacteria</taxon>
        <taxon>Bacillati</taxon>
        <taxon>Bacillota</taxon>
        <taxon>Clostridia</taxon>
        <taxon>Eubacteriales</taxon>
        <taxon>Clostridiaceae</taxon>
        <taxon>Clostridium</taxon>
    </lineage>
</organism>
<accession>A0A1I0ZUL8</accession>
<gene>
    <name evidence="2" type="ORF">SAMN04488528_10249</name>
</gene>
<dbReference type="Pfam" id="PF02645">
    <property type="entry name" value="DegV"/>
    <property type="match status" value="1"/>
</dbReference>
<dbReference type="Proteomes" id="UP000198619">
    <property type="component" value="Unassembled WGS sequence"/>
</dbReference>
<evidence type="ECO:0000313" key="2">
    <source>
        <dbReference type="EMBL" id="SFB27923.1"/>
    </source>
</evidence>
<evidence type="ECO:0000313" key="3">
    <source>
        <dbReference type="Proteomes" id="UP000198619"/>
    </source>
</evidence>
<dbReference type="InterPro" id="IPR050270">
    <property type="entry name" value="DegV_domain_contain"/>
</dbReference>
<dbReference type="PANTHER" id="PTHR33434:SF2">
    <property type="entry name" value="FATTY ACID-BINDING PROTEIN TM_1468"/>
    <property type="match status" value="1"/>
</dbReference>
<reference evidence="2 3" key="1">
    <citation type="submission" date="2016-10" db="EMBL/GenBank/DDBJ databases">
        <authorList>
            <person name="de Groot N.N."/>
        </authorList>
    </citation>
    <scope>NUCLEOTIDE SEQUENCE [LARGE SCALE GENOMIC DNA]</scope>
    <source>
        <strain evidence="2 3">DSM 12271</strain>
    </source>
</reference>
<dbReference type="Gene3D" id="3.30.1180.10">
    <property type="match status" value="1"/>
</dbReference>
<dbReference type="InterPro" id="IPR003797">
    <property type="entry name" value="DegV"/>
</dbReference>
<dbReference type="GO" id="GO:0008289">
    <property type="term" value="F:lipid binding"/>
    <property type="evidence" value="ECO:0007669"/>
    <property type="project" value="UniProtKB-KW"/>
</dbReference>
<dbReference type="Gene3D" id="3.40.50.10170">
    <property type="match status" value="1"/>
</dbReference>
<dbReference type="NCBIfam" id="TIGR00762">
    <property type="entry name" value="DegV"/>
    <property type="match status" value="1"/>
</dbReference>
<dbReference type="PANTHER" id="PTHR33434">
    <property type="entry name" value="DEGV DOMAIN-CONTAINING PROTEIN DR_1986-RELATED"/>
    <property type="match status" value="1"/>
</dbReference>
<dbReference type="SUPFAM" id="SSF82549">
    <property type="entry name" value="DAK1/DegV-like"/>
    <property type="match status" value="1"/>
</dbReference>
<name>A0A1I0ZUL8_9CLOT</name>
<dbReference type="PROSITE" id="PS51482">
    <property type="entry name" value="DEGV"/>
    <property type="match status" value="1"/>
</dbReference>